<feature type="transmembrane region" description="Helical" evidence="1">
    <location>
        <begin position="166"/>
        <end position="186"/>
    </location>
</feature>
<evidence type="ECO:0000313" key="2">
    <source>
        <dbReference type="EMBL" id="KAK9504594.1"/>
    </source>
</evidence>
<keyword evidence="3" id="KW-1185">Reference proteome</keyword>
<dbReference type="Proteomes" id="UP001461498">
    <property type="component" value="Unassembled WGS sequence"/>
</dbReference>
<dbReference type="PANTHER" id="PTHR21879">
    <property type="entry name" value="FI03362P-RELATED-RELATED"/>
    <property type="match status" value="1"/>
</dbReference>
<accession>A0AAW1D7R6</accession>
<dbReference type="EMBL" id="JAPXFL010000007">
    <property type="protein sequence ID" value="KAK9504594.1"/>
    <property type="molecule type" value="Genomic_DNA"/>
</dbReference>
<proteinExistence type="predicted"/>
<evidence type="ECO:0000256" key="1">
    <source>
        <dbReference type="SAM" id="Phobius"/>
    </source>
</evidence>
<dbReference type="PANTHER" id="PTHR21879:SF8">
    <property type="entry name" value="OSIRIS 23"/>
    <property type="match status" value="1"/>
</dbReference>
<gene>
    <name evidence="2" type="ORF">O3M35_010896</name>
</gene>
<organism evidence="2 3">
    <name type="scientific">Rhynocoris fuscipes</name>
    <dbReference type="NCBI Taxonomy" id="488301"/>
    <lineage>
        <taxon>Eukaryota</taxon>
        <taxon>Metazoa</taxon>
        <taxon>Ecdysozoa</taxon>
        <taxon>Arthropoda</taxon>
        <taxon>Hexapoda</taxon>
        <taxon>Insecta</taxon>
        <taxon>Pterygota</taxon>
        <taxon>Neoptera</taxon>
        <taxon>Paraneoptera</taxon>
        <taxon>Hemiptera</taxon>
        <taxon>Heteroptera</taxon>
        <taxon>Panheteroptera</taxon>
        <taxon>Cimicomorpha</taxon>
        <taxon>Reduviidae</taxon>
        <taxon>Harpactorinae</taxon>
        <taxon>Harpactorini</taxon>
        <taxon>Rhynocoris</taxon>
    </lineage>
</organism>
<dbReference type="AlphaFoldDB" id="A0AAW1D7R6"/>
<keyword evidence="1" id="KW-1133">Transmembrane helix</keyword>
<sequence>MGGRHNDQLWYIELFTQLQRTLFDCRRKTGAFDHFINDIDQSIEKMKNCVKEVTLDALDHALNAESIPFNTYVSMVKERNATENYIGRSKEDAVNEDIFSSIYKRMFGLVQSHAFKVDLYPLTVKEDQVEGRRRHHYRKAFPMMVAGFMMMSAFLVPLGFQFMAMIGGKALLLAKLAFMIAVTGGYRRITDHLDYHHDHHHHAHDYLHYLGYLHRSAENTPMTGAYAYNGQYYSPILKKG</sequence>
<dbReference type="GO" id="GO:0016020">
    <property type="term" value="C:membrane"/>
    <property type="evidence" value="ECO:0007669"/>
    <property type="project" value="TreeGrafter"/>
</dbReference>
<evidence type="ECO:0000313" key="3">
    <source>
        <dbReference type="Proteomes" id="UP001461498"/>
    </source>
</evidence>
<dbReference type="Pfam" id="PF07898">
    <property type="entry name" value="DUF1676"/>
    <property type="match status" value="1"/>
</dbReference>
<reference evidence="2 3" key="1">
    <citation type="submission" date="2022-12" db="EMBL/GenBank/DDBJ databases">
        <title>Chromosome-level genome assembly of true bugs.</title>
        <authorList>
            <person name="Ma L."/>
            <person name="Li H."/>
        </authorList>
    </citation>
    <scope>NUCLEOTIDE SEQUENCE [LARGE SCALE GENOMIC DNA]</scope>
    <source>
        <strain evidence="2">Lab_2022b</strain>
    </source>
</reference>
<dbReference type="InterPro" id="IPR012464">
    <property type="entry name" value="DUF1676"/>
</dbReference>
<keyword evidence="1" id="KW-0472">Membrane</keyword>
<name>A0AAW1D7R6_9HEMI</name>
<feature type="transmembrane region" description="Helical" evidence="1">
    <location>
        <begin position="140"/>
        <end position="160"/>
    </location>
</feature>
<keyword evidence="1" id="KW-0812">Transmembrane</keyword>
<comment type="caution">
    <text evidence="2">The sequence shown here is derived from an EMBL/GenBank/DDBJ whole genome shotgun (WGS) entry which is preliminary data.</text>
</comment>
<protein>
    <submittedName>
        <fullName evidence="2">Uncharacterized protein</fullName>
    </submittedName>
</protein>